<keyword evidence="3" id="KW-1185">Reference proteome</keyword>
<dbReference type="InterPro" id="IPR019455">
    <property type="entry name" value="Acetolactate_synth_ssu_C"/>
</dbReference>
<name>A0A2U1B391_9BACT</name>
<sequence length="158" mass="17755">MQESFIFTISATADKTILGRIVQLFTRRNIAFQNLIASRPDDEANYHYRIEAKTTQRWAEQITKELRRIIGVAHAAVLRQEEVAWMPVALYRINRRQLPQPVLEHILLAHQARLLTADSESIVLEKAGDASSSLALLEALQPYGVQEVSKSGAMTMAG</sequence>
<gene>
    <name evidence="2" type="ORF">C8E01_102295</name>
</gene>
<dbReference type="SUPFAM" id="SSF55021">
    <property type="entry name" value="ACT-like"/>
    <property type="match status" value="2"/>
</dbReference>
<organism evidence="2 3">
    <name type="scientific">Pontibacter virosus</name>
    <dbReference type="NCBI Taxonomy" id="1765052"/>
    <lineage>
        <taxon>Bacteria</taxon>
        <taxon>Pseudomonadati</taxon>
        <taxon>Bacteroidota</taxon>
        <taxon>Cytophagia</taxon>
        <taxon>Cytophagales</taxon>
        <taxon>Hymenobacteraceae</taxon>
        <taxon>Pontibacter</taxon>
    </lineage>
</organism>
<feature type="domain" description="Acetolactate synthase small subunit C-terminal" evidence="1">
    <location>
        <begin position="89"/>
        <end position="157"/>
    </location>
</feature>
<protein>
    <submittedName>
        <fullName evidence="2">Acetolactate synthase small subunit</fullName>
    </submittedName>
</protein>
<dbReference type="EMBL" id="QEKI01000002">
    <property type="protein sequence ID" value="PVY43118.1"/>
    <property type="molecule type" value="Genomic_DNA"/>
</dbReference>
<dbReference type="Gene3D" id="3.30.70.260">
    <property type="match status" value="1"/>
</dbReference>
<reference evidence="2 3" key="1">
    <citation type="submission" date="2018-04" db="EMBL/GenBank/DDBJ databases">
        <title>Genomic Encyclopedia of Type Strains, Phase IV (KMG-IV): sequencing the most valuable type-strain genomes for metagenomic binning, comparative biology and taxonomic classification.</title>
        <authorList>
            <person name="Goeker M."/>
        </authorList>
    </citation>
    <scope>NUCLEOTIDE SEQUENCE [LARGE SCALE GENOMIC DNA]</scope>
    <source>
        <strain evidence="2 3">DSM 100231</strain>
    </source>
</reference>
<dbReference type="Proteomes" id="UP000245466">
    <property type="component" value="Unassembled WGS sequence"/>
</dbReference>
<dbReference type="Pfam" id="PF10369">
    <property type="entry name" value="ALS_ss_C"/>
    <property type="match status" value="1"/>
</dbReference>
<dbReference type="InterPro" id="IPR027271">
    <property type="entry name" value="Acetolactate_synth/TF_NikR_C"/>
</dbReference>
<evidence type="ECO:0000313" key="3">
    <source>
        <dbReference type="Proteomes" id="UP000245466"/>
    </source>
</evidence>
<dbReference type="InterPro" id="IPR045865">
    <property type="entry name" value="ACT-like_dom_sf"/>
</dbReference>
<dbReference type="RefSeq" id="WP_165820561.1">
    <property type="nucleotide sequence ID" value="NZ_QEKI01000002.1"/>
</dbReference>
<dbReference type="AlphaFoldDB" id="A0A2U1B391"/>
<accession>A0A2U1B391</accession>
<evidence type="ECO:0000313" key="2">
    <source>
        <dbReference type="EMBL" id="PVY43118.1"/>
    </source>
</evidence>
<comment type="caution">
    <text evidence="2">The sequence shown here is derived from an EMBL/GenBank/DDBJ whole genome shotgun (WGS) entry which is preliminary data.</text>
</comment>
<evidence type="ECO:0000259" key="1">
    <source>
        <dbReference type="Pfam" id="PF10369"/>
    </source>
</evidence>
<proteinExistence type="predicted"/>
<dbReference type="Gene3D" id="3.30.70.1150">
    <property type="entry name" value="ACT-like. Chain A, domain 2"/>
    <property type="match status" value="1"/>
</dbReference>